<feature type="compositionally biased region" description="Basic residues" evidence="1">
    <location>
        <begin position="22"/>
        <end position="35"/>
    </location>
</feature>
<organism evidence="2 3">
    <name type="scientific">Pandoravirus salinus</name>
    <dbReference type="NCBI Taxonomy" id="1349410"/>
    <lineage>
        <taxon>Viruses</taxon>
        <taxon>Pandoravirus</taxon>
    </lineage>
</organism>
<evidence type="ECO:0000256" key="1">
    <source>
        <dbReference type="SAM" id="MobiDB-lite"/>
    </source>
</evidence>
<sequence length="340" mass="37717">MQNKTTCARLGVRAVCSDGVGRKRRRARQRQRRHRPTPEGSNRGDTQVGPHTRLLHLPDEMLALIMRWALRGPDMVKTVASLRGCCVRLDAVCRAPFFRPDEVDTRLASFAHCDDDEYEPATASNAAGLIRASGLARAPRLRRQFMQTCVRYAIYSLIVTKPGTAISNKGLDLVSFSSFARQRPPYPLLMHALTRGAYAPDHIEVREYDDGHITVNVGDKVAPRVHGAKPVDLDDRTRGAIDSALATAATCALISAEAPPHERAIVADSVDLFEAYPDMVGRLRSTRPGFSCRAGHARYLTRHATLDISTIVYPEHWDAICDRARCSTKPLTDFSFLSDE</sequence>
<dbReference type="Proteomes" id="UP000204584">
    <property type="component" value="Segment"/>
</dbReference>
<name>S4W3M0_9VIRU</name>
<reference evidence="2 3" key="1">
    <citation type="journal article" date="2013" name="Science">
        <title>Pandoraviruses: amoeba viruses with genomes up to 2.5 Mb reaching that of parasitic eukaryotes.</title>
        <authorList>
            <person name="Philippe N."/>
            <person name="Legendre M."/>
            <person name="Doutre G."/>
            <person name="Coute Y."/>
            <person name="Poirot O."/>
            <person name="Lescot M."/>
            <person name="Arslan D."/>
            <person name="Seltzer V."/>
            <person name="Bertaux L."/>
            <person name="Bruley C."/>
            <person name="Garin J."/>
            <person name="Claverie J.M."/>
            <person name="Abergel C."/>
        </authorList>
    </citation>
    <scope>NUCLEOTIDE SEQUENCE [LARGE SCALE GENOMIC DNA]</scope>
</reference>
<accession>S4W3M0</accession>
<proteinExistence type="predicted"/>
<evidence type="ECO:0000313" key="2">
    <source>
        <dbReference type="EMBL" id="AGO84885.2"/>
    </source>
</evidence>
<feature type="region of interest" description="Disordered" evidence="1">
    <location>
        <begin position="19"/>
        <end position="51"/>
    </location>
</feature>
<dbReference type="KEGG" id="vg:16606672"/>
<gene>
    <name evidence="2" type="ORF">psal_cds_840</name>
</gene>
<dbReference type="EMBL" id="KC977571">
    <property type="protein sequence ID" value="AGO84885.2"/>
    <property type="molecule type" value="Genomic_DNA"/>
</dbReference>
<keyword evidence="3" id="KW-1185">Reference proteome</keyword>
<evidence type="ECO:0000313" key="3">
    <source>
        <dbReference type="Proteomes" id="UP000204584"/>
    </source>
</evidence>
<protein>
    <submittedName>
        <fullName evidence="2">Uncharacterized protein</fullName>
    </submittedName>
</protein>
<dbReference type="GeneID" id="16606672"/>
<dbReference type="RefSeq" id="YP_008437959.2">
    <property type="nucleotide sequence ID" value="NC_022098.1"/>
</dbReference>